<sequence length="132" mass="15393">PSVLINSMENQLDNKQFRDNLINYLYAGRNTVIIDENHRDISTPFHLSYLFPASIGLEIKTGIILLAVCVFIFGFTSLPNYVLIKFKNLIFSQKKRSEETSSYDEIIDELLQKHPSWSKKKLEEIIRGYDYD</sequence>
<name>X1U2J3_9ZZZZ</name>
<keyword evidence="1" id="KW-0472">Membrane</keyword>
<comment type="caution">
    <text evidence="2">The sequence shown here is derived from an EMBL/GenBank/DDBJ whole genome shotgun (WGS) entry which is preliminary data.</text>
</comment>
<proteinExistence type="predicted"/>
<evidence type="ECO:0000313" key="2">
    <source>
        <dbReference type="EMBL" id="GAJ11793.1"/>
    </source>
</evidence>
<evidence type="ECO:0000256" key="1">
    <source>
        <dbReference type="SAM" id="Phobius"/>
    </source>
</evidence>
<gene>
    <name evidence="2" type="ORF">S12H4_51163</name>
</gene>
<dbReference type="AlphaFoldDB" id="X1U2J3"/>
<reference evidence="2" key="1">
    <citation type="journal article" date="2014" name="Front. Microbiol.">
        <title>High frequency of phylogenetically diverse reductive dehalogenase-homologous genes in deep subseafloor sedimentary metagenomes.</title>
        <authorList>
            <person name="Kawai M."/>
            <person name="Futagami T."/>
            <person name="Toyoda A."/>
            <person name="Takaki Y."/>
            <person name="Nishi S."/>
            <person name="Hori S."/>
            <person name="Arai W."/>
            <person name="Tsubouchi T."/>
            <person name="Morono Y."/>
            <person name="Uchiyama I."/>
            <person name="Ito T."/>
            <person name="Fujiyama A."/>
            <person name="Inagaki F."/>
            <person name="Takami H."/>
        </authorList>
    </citation>
    <scope>NUCLEOTIDE SEQUENCE</scope>
    <source>
        <strain evidence="2">Expedition CK06-06</strain>
    </source>
</reference>
<keyword evidence="1" id="KW-0812">Transmembrane</keyword>
<protein>
    <submittedName>
        <fullName evidence="2">Uncharacterized protein</fullName>
    </submittedName>
</protein>
<dbReference type="EMBL" id="BARW01032301">
    <property type="protein sequence ID" value="GAJ11793.1"/>
    <property type="molecule type" value="Genomic_DNA"/>
</dbReference>
<organism evidence="2">
    <name type="scientific">marine sediment metagenome</name>
    <dbReference type="NCBI Taxonomy" id="412755"/>
    <lineage>
        <taxon>unclassified sequences</taxon>
        <taxon>metagenomes</taxon>
        <taxon>ecological metagenomes</taxon>
    </lineage>
</organism>
<feature type="non-terminal residue" evidence="2">
    <location>
        <position position="1"/>
    </location>
</feature>
<accession>X1U2J3</accession>
<keyword evidence="1" id="KW-1133">Transmembrane helix</keyword>
<feature type="transmembrane region" description="Helical" evidence="1">
    <location>
        <begin position="63"/>
        <end position="84"/>
    </location>
</feature>